<dbReference type="Pfam" id="PF09722">
    <property type="entry name" value="Xre_MbcA_ParS_C"/>
    <property type="match status" value="1"/>
</dbReference>
<protein>
    <recommendedName>
        <fullName evidence="1">Antitoxin Xre/MbcA/ParS-like toxin-binding domain-containing protein</fullName>
    </recommendedName>
</protein>
<dbReference type="EMBL" id="PNRE01000009">
    <property type="protein sequence ID" value="PMR71748.1"/>
    <property type="molecule type" value="Genomic_DNA"/>
</dbReference>
<gene>
    <name evidence="2" type="ORF">C1H66_01520</name>
</gene>
<evidence type="ECO:0000313" key="3">
    <source>
        <dbReference type="Proteomes" id="UP000235346"/>
    </source>
</evidence>
<comment type="caution">
    <text evidence="2">The sequence shown here is derived from an EMBL/GenBank/DDBJ whole genome shotgun (WGS) entry which is preliminary data.</text>
</comment>
<sequence length="137" mass="15580">MADLMADLSLPEDVFTDEVAFIKQVRQGISGQIVKQAIKALNDRELFVILLETKSGNLHRFYKRKALSRVQSEEVLDTLRLYYQASKLFGDPRVARQWLHCEIPALSGSRPVDLVDTSQGRDLVRQVLGKIEFGEFS</sequence>
<accession>A0A2N7TUC5</accession>
<dbReference type="InterPro" id="IPR024467">
    <property type="entry name" value="Xre/MbcA/ParS-like_toxin-bd"/>
</dbReference>
<proteinExistence type="predicted"/>
<evidence type="ECO:0000313" key="2">
    <source>
        <dbReference type="EMBL" id="PMR71748.1"/>
    </source>
</evidence>
<evidence type="ECO:0000259" key="1">
    <source>
        <dbReference type="Pfam" id="PF09722"/>
    </source>
</evidence>
<reference evidence="2 3" key="1">
    <citation type="submission" date="2018-01" db="EMBL/GenBank/DDBJ databases">
        <title>Halomonas endophytica sp. nov., isolated from storage liquid in the stems of Populus euphratica.</title>
        <authorList>
            <person name="Chen C."/>
        </authorList>
    </citation>
    <scope>NUCLEOTIDE SEQUENCE [LARGE SCALE GENOMIC DNA]</scope>
    <source>
        <strain evidence="2 3">DSM 26881</strain>
    </source>
</reference>
<name>A0A2N7TUC5_9GAMM</name>
<feature type="domain" description="Antitoxin Xre/MbcA/ParS-like toxin-binding" evidence="1">
    <location>
        <begin position="85"/>
        <end position="134"/>
    </location>
</feature>
<dbReference type="OrthoDB" id="1551317at2"/>
<keyword evidence="3" id="KW-1185">Reference proteome</keyword>
<dbReference type="Proteomes" id="UP000235346">
    <property type="component" value="Unassembled WGS sequence"/>
</dbReference>
<organism evidence="2 3">
    <name type="scientific">Halomonas heilongjiangensis</name>
    <dbReference type="NCBI Taxonomy" id="1387883"/>
    <lineage>
        <taxon>Bacteria</taxon>
        <taxon>Pseudomonadati</taxon>
        <taxon>Pseudomonadota</taxon>
        <taxon>Gammaproteobacteria</taxon>
        <taxon>Oceanospirillales</taxon>
        <taxon>Halomonadaceae</taxon>
        <taxon>Halomonas</taxon>
    </lineage>
</organism>
<dbReference type="AlphaFoldDB" id="A0A2N7TUC5"/>